<keyword evidence="3" id="KW-0436">Ligase</keyword>
<dbReference type="PANTHER" id="PTHR21343:SF1">
    <property type="entry name" value="COBYRIC ACID SYNTHASE"/>
    <property type="match status" value="1"/>
</dbReference>
<protein>
    <recommendedName>
        <fullName evidence="2">Cobyric acid synthase</fullName>
    </recommendedName>
</protein>
<comment type="caution">
    <text evidence="2">Lacks conserved residue(s) required for the propagation of feature annotation.</text>
</comment>
<reference evidence="3 4" key="1">
    <citation type="submission" date="2024-06" db="EMBL/GenBank/DDBJ databases">
        <title>Genomic Encyclopedia of Type Strains, Phase IV (KMG-IV): sequencing the most valuable type-strain genomes for metagenomic binning, comparative biology and taxonomic classification.</title>
        <authorList>
            <person name="Goeker M."/>
        </authorList>
    </citation>
    <scope>NUCLEOTIDE SEQUENCE [LARGE SCALE GENOMIC DNA]</scope>
    <source>
        <strain evidence="3 4">DSM 26128</strain>
    </source>
</reference>
<dbReference type="SUPFAM" id="SSF52540">
    <property type="entry name" value="P-loop containing nucleoside triphosphate hydrolases"/>
    <property type="match status" value="1"/>
</dbReference>
<comment type="pathway">
    <text evidence="2">Cofactor biosynthesis; adenosylcobalamin biosynthesis.</text>
</comment>
<dbReference type="InterPro" id="IPR004459">
    <property type="entry name" value="CobQ_synth"/>
</dbReference>
<dbReference type="Proteomes" id="UP001549099">
    <property type="component" value="Unassembled WGS sequence"/>
</dbReference>
<dbReference type="PANTHER" id="PTHR21343">
    <property type="entry name" value="DETHIOBIOTIN SYNTHETASE"/>
    <property type="match status" value="1"/>
</dbReference>
<keyword evidence="4" id="KW-1185">Reference proteome</keyword>
<dbReference type="RefSeq" id="WP_354197189.1">
    <property type="nucleotide sequence ID" value="NZ_JBEPLW010000011.1"/>
</dbReference>
<evidence type="ECO:0000313" key="3">
    <source>
        <dbReference type="EMBL" id="MET3575754.1"/>
    </source>
</evidence>
<dbReference type="Pfam" id="PF13500">
    <property type="entry name" value="AAA_26"/>
    <property type="match status" value="1"/>
</dbReference>
<evidence type="ECO:0000256" key="1">
    <source>
        <dbReference type="ARBA" id="ARBA00022962"/>
    </source>
</evidence>
<comment type="similarity">
    <text evidence="2">Belongs to the CobB/CobQ family. CobQ subfamily.</text>
</comment>
<dbReference type="GO" id="GO:0051921">
    <property type="term" value="F:adenosylcobyric acid synthase (glutamine-hydrolyzing) activity"/>
    <property type="evidence" value="ECO:0007669"/>
    <property type="project" value="UniProtKB-EC"/>
</dbReference>
<gene>
    <name evidence="2" type="primary">cobQ</name>
    <name evidence="3" type="ORF">ABID49_001660</name>
</gene>
<comment type="function">
    <text evidence="2">Catalyzes amidations at positions B, D, E, and G on adenosylcobyrinic A,C-diamide. NH(2) groups are provided by glutamine, and one molecule of ATP is hydrogenolyzed for each amidation.</text>
</comment>
<keyword evidence="2" id="KW-0169">Cobalamin biosynthesis</keyword>
<accession>A0ABV2GC69</accession>
<name>A0ABV2GC69_9BACL</name>
<keyword evidence="1 2" id="KW-0315">Glutamine amidotransferase</keyword>
<evidence type="ECO:0000256" key="2">
    <source>
        <dbReference type="HAMAP-Rule" id="MF_00028"/>
    </source>
</evidence>
<dbReference type="Gene3D" id="3.40.50.300">
    <property type="entry name" value="P-loop containing nucleotide triphosphate hydrolases"/>
    <property type="match status" value="1"/>
</dbReference>
<evidence type="ECO:0000313" key="4">
    <source>
        <dbReference type="Proteomes" id="UP001549099"/>
    </source>
</evidence>
<proteinExistence type="inferred from homology"/>
<dbReference type="InterPro" id="IPR027417">
    <property type="entry name" value="P-loop_NTPase"/>
</dbReference>
<comment type="caution">
    <text evidence="3">The sequence shown here is derived from an EMBL/GenBank/DDBJ whole genome shotgun (WGS) entry which is preliminary data.</text>
</comment>
<dbReference type="NCBIfam" id="NF001989">
    <property type="entry name" value="PRK00784.1"/>
    <property type="match status" value="1"/>
</dbReference>
<sequence length="279" mass="30703">MNGIMIQGTASHVGKSMACTAICRLLANEGVRVAPFKSQNMTGRTVQIGGDLQISGAQASQAEAAKTVPRAEMNPIVLMPADDRASDIILLGKPKGRMVGMDYRNRFFETGMQAIRESLEFLARRYEAVVIEGAGSPAEVNLNDRELVNMRVARAADVPVLLVADIERGGVFASVIGTLDLLPEEDRRRVKGLIINKFRGDARLFEDGVAFLEERTGLPVLGVIPVMDSHGIQEEDSLGRRETERLHPDYDGWADHFRKYADWPEIRRLIGLPDKVPGP</sequence>
<dbReference type="EMBL" id="JBEPLW010000011">
    <property type="protein sequence ID" value="MET3575754.1"/>
    <property type="molecule type" value="Genomic_DNA"/>
</dbReference>
<dbReference type="HAMAP" id="MF_00028">
    <property type="entry name" value="CobQ"/>
    <property type="match status" value="1"/>
</dbReference>
<organism evidence="3 4">
    <name type="scientific">Bhargavaea ullalensis</name>
    <dbReference type="NCBI Taxonomy" id="1265685"/>
    <lineage>
        <taxon>Bacteria</taxon>
        <taxon>Bacillati</taxon>
        <taxon>Bacillota</taxon>
        <taxon>Bacilli</taxon>
        <taxon>Bacillales</taxon>
        <taxon>Caryophanaceae</taxon>
        <taxon>Bhargavaea</taxon>
    </lineage>
</organism>